<dbReference type="NCBIfam" id="TIGR01450">
    <property type="entry name" value="recC"/>
    <property type="match status" value="1"/>
</dbReference>
<evidence type="ECO:0000256" key="4">
    <source>
        <dbReference type="ARBA" id="ARBA00022801"/>
    </source>
</evidence>
<dbReference type="Gene3D" id="1.10.10.160">
    <property type="match status" value="1"/>
</dbReference>
<comment type="similarity">
    <text evidence="10">Belongs to the RecC family.</text>
</comment>
<dbReference type="GO" id="GO:0003678">
    <property type="term" value="F:DNA helicase activity"/>
    <property type="evidence" value="ECO:0007669"/>
    <property type="project" value="UniProtKB-UniRule"/>
</dbReference>
<feature type="domain" description="RecC C-terminal" evidence="12">
    <location>
        <begin position="808"/>
        <end position="1029"/>
    </location>
</feature>
<dbReference type="GO" id="GO:0009338">
    <property type="term" value="C:exodeoxyribonuclease V complex"/>
    <property type="evidence" value="ECO:0007669"/>
    <property type="project" value="InterPro"/>
</dbReference>
<dbReference type="InterPro" id="IPR041500">
    <property type="entry name" value="RecC_C"/>
</dbReference>
<evidence type="ECO:0000313" key="14">
    <source>
        <dbReference type="Proteomes" id="UP000574067"/>
    </source>
</evidence>
<evidence type="ECO:0000256" key="7">
    <source>
        <dbReference type="ARBA" id="ARBA00022840"/>
    </source>
</evidence>
<dbReference type="InterPro" id="IPR027417">
    <property type="entry name" value="P-loop_NTPase"/>
</dbReference>
<feature type="region of interest" description="Disordered" evidence="11">
    <location>
        <begin position="768"/>
        <end position="792"/>
    </location>
</feature>
<evidence type="ECO:0000256" key="9">
    <source>
        <dbReference type="ARBA" id="ARBA00023204"/>
    </source>
</evidence>
<dbReference type="RefSeq" id="WP_169159848.1">
    <property type="nucleotide sequence ID" value="NZ_JABBFW010000004.1"/>
</dbReference>
<accession>A0A848F9N5</accession>
<dbReference type="GO" id="GO:0005524">
    <property type="term" value="F:ATP binding"/>
    <property type="evidence" value="ECO:0007669"/>
    <property type="project" value="UniProtKB-UniRule"/>
</dbReference>
<evidence type="ECO:0000256" key="8">
    <source>
        <dbReference type="ARBA" id="ARBA00023125"/>
    </source>
</evidence>
<dbReference type="Gene3D" id="3.40.50.300">
    <property type="entry name" value="P-loop containing nucleotide triphosphate hydrolases"/>
    <property type="match status" value="2"/>
</dbReference>
<sequence>MLSLCFSNRFQALQDSLLQALEADTGGVFEPVHVVVPSSAVRRTLSLAVARAQGVCANVAFSFLAEWLWTQSARLLPGAPGLAPFAEPVLAWRLFGLLGDAEFVAAQPRLQGYLDHADELMRWELAQRCAALFEQYLTYRGDWLAAWSEGRPADIEADAPDEPWQAALWRRLREELDISARHPVEPLLHALERLDDDALHAAGLPRCVHVFALPSVAPVYISVLQALSRRIDVRLYVLNPCREYWFEVVDSRRIARLEQQGRALYHEVGQRLLAAWGRQTQAHLDLLLEAATEAEIDDSAFIPHGAPTLLGRLQDAVLEMRELDPGSVALAPDDHSIELHVAHSRTRELEVLHDRLLALFAADDTLQPGDILVVTPDLNAAAPLVEAVFGTAPAERFIPWTLTGRARSGVNAPARALLSALALVGSRFTALNVFELLQQPPVARRFHLDAAALAQVQAWLGDAAIRWGLDGGRHSFGEGLTRLYLGYALPSEISEPFGERLPAGDGEGGDAQALGTFWRFTSVLRRLDERLSRPMAPDAWRGALLDAAEALIDPDAAELEDWRELQLALAALHEQLLTAGLEQPLSLPLIRNALQAQLDAGAPGGVPTGQLTFTSMGSLRNLPFRVVCAFGLDDGVFPSPQRPAEFDLMALAPRRGDRQRRQDERNLFLDLLLSARDRLLLSHTGRSVRDNAPLPPSVLVAELLDVLVPAIATDASPAALAAARARLVVEHPLQPFSLEAFDPAADPRKRSFNAEMARALRRALTGPAVPPGLVSAPSPDGADEDAPAAESASAFFSAPLTPPSEEERQVTLEQLSRFFRNPCRYLLSQRLGLELPRPGPALAEDEDFLPDRAGRRALAQRLLPVLERGGDESALLRLAQAGTEYPSGRLGRLLLQRELTALSGYAGALRGEEPLPPWSCTLEIDLDGEAWSVAGACADLRPEGLLRGRYGDAGAQDFIEAWLLQLWLCASRPEGVALRTRWQARDGQFEFGEAEQPLRTLAGLLRLYREGLTRPLHFFPRAAWAFIEGKELMSKAQAAWYGGPQWEGEGADPAYRLALRGCTEPLDAEFVRSARAVFGPLRRCLRGERA</sequence>
<name>A0A848F9N5_9BURK</name>
<keyword evidence="2 10" id="KW-0547">Nucleotide-binding</keyword>
<keyword evidence="9 10" id="KW-0234">DNA repair</keyword>
<evidence type="ECO:0000259" key="12">
    <source>
        <dbReference type="Pfam" id="PF17946"/>
    </source>
</evidence>
<evidence type="ECO:0000256" key="2">
    <source>
        <dbReference type="ARBA" id="ARBA00022741"/>
    </source>
</evidence>
<dbReference type="Pfam" id="PF04257">
    <property type="entry name" value="Exonuc_V_gamma"/>
    <property type="match status" value="1"/>
</dbReference>
<dbReference type="InterPro" id="IPR011335">
    <property type="entry name" value="Restrct_endonuc-II-like"/>
</dbReference>
<dbReference type="HAMAP" id="MF_01486">
    <property type="entry name" value="RecC"/>
    <property type="match status" value="1"/>
</dbReference>
<reference evidence="13 14" key="1">
    <citation type="submission" date="2020-04" db="EMBL/GenBank/DDBJ databases">
        <title>Azohydromonas sp. isolated from soil.</title>
        <authorList>
            <person name="Dahal R.H."/>
        </authorList>
    </citation>
    <scope>NUCLEOTIDE SEQUENCE [LARGE SCALE GENOMIC DNA]</scope>
    <source>
        <strain evidence="13 14">G-1-1-14</strain>
    </source>
</reference>
<keyword evidence="4 10" id="KW-0378">Hydrolase</keyword>
<keyword evidence="14" id="KW-1185">Reference proteome</keyword>
<evidence type="ECO:0000256" key="1">
    <source>
        <dbReference type="ARBA" id="ARBA00022722"/>
    </source>
</evidence>
<dbReference type="GO" id="GO:0000724">
    <property type="term" value="P:double-strand break repair via homologous recombination"/>
    <property type="evidence" value="ECO:0007669"/>
    <property type="project" value="UniProtKB-UniRule"/>
</dbReference>
<protein>
    <recommendedName>
        <fullName evidence="10">RecBCD enzyme subunit RecC</fullName>
    </recommendedName>
    <alternativeName>
        <fullName evidence="10">Exonuclease V subunit RecC</fullName>
        <shortName evidence="10">ExoV subunit RecC</shortName>
    </alternativeName>
    <alternativeName>
        <fullName evidence="10">Helicase/nuclease RecBCD subunit RecC</fullName>
    </alternativeName>
</protein>
<keyword evidence="8 10" id="KW-0238">DNA-binding</keyword>
<keyword evidence="5 10" id="KW-0347">Helicase</keyword>
<dbReference type="Gene3D" id="3.40.50.10930">
    <property type="match status" value="1"/>
</dbReference>
<dbReference type="InterPro" id="IPR013986">
    <property type="entry name" value="DExx_box_DNA_helicase_dom_sf"/>
</dbReference>
<keyword evidence="3 10" id="KW-0227">DNA damage</keyword>
<evidence type="ECO:0000256" key="11">
    <source>
        <dbReference type="SAM" id="MobiDB-lite"/>
    </source>
</evidence>
<comment type="function">
    <text evidence="10">A helicase/nuclease that prepares dsDNA breaks (DSB) for recombinational DNA repair. Binds to DSBs and unwinds DNA via a highly rapid and processive ATP-dependent bidirectional helicase activity. Unwinds dsDNA until it encounters a Chi (crossover hotspot instigator) sequence from the 3' direction. Cuts ssDNA a few nucleotides 3' to the Chi site. The properties and activities of the enzyme are changed at Chi. The Chi-altered holoenzyme produces a long 3'-ssDNA overhang and facilitates RecA-binding to the ssDNA for homologous DNA recombination and repair. Holoenzyme degrades any linearized DNA that is unable to undergo homologous recombination. In the holoenzyme this subunit recognizes the wild-type Chi sequence, and when added to isolated RecB increases its ATP-dependent helicase processivity.</text>
</comment>
<evidence type="ECO:0000256" key="6">
    <source>
        <dbReference type="ARBA" id="ARBA00022839"/>
    </source>
</evidence>
<dbReference type="PANTHER" id="PTHR30591">
    <property type="entry name" value="RECBCD ENZYME SUBUNIT RECC"/>
    <property type="match status" value="1"/>
</dbReference>
<dbReference type="GO" id="GO:0008854">
    <property type="term" value="F:exodeoxyribonuclease V activity"/>
    <property type="evidence" value="ECO:0007669"/>
    <property type="project" value="InterPro"/>
</dbReference>
<evidence type="ECO:0000256" key="5">
    <source>
        <dbReference type="ARBA" id="ARBA00022806"/>
    </source>
</evidence>
<dbReference type="GO" id="GO:0003677">
    <property type="term" value="F:DNA binding"/>
    <property type="evidence" value="ECO:0007669"/>
    <property type="project" value="UniProtKB-UniRule"/>
</dbReference>
<dbReference type="InterPro" id="IPR006697">
    <property type="entry name" value="RecC"/>
</dbReference>
<keyword evidence="6 10" id="KW-0269">Exonuclease</keyword>
<comment type="caution">
    <text evidence="13">The sequence shown here is derived from an EMBL/GenBank/DDBJ whole genome shotgun (WGS) entry which is preliminary data.</text>
</comment>
<evidence type="ECO:0000256" key="10">
    <source>
        <dbReference type="HAMAP-Rule" id="MF_01486"/>
    </source>
</evidence>
<dbReference type="SUPFAM" id="SSF52980">
    <property type="entry name" value="Restriction endonuclease-like"/>
    <property type="match status" value="1"/>
</dbReference>
<comment type="miscellaneous">
    <text evidence="10">In the RecBCD complex, RecB has a slow 3'-5' helicase, an exonuclease activity and loads RecA onto ssDNA, RecD has a fast 5'-3' helicase activity, while RecC stimulates the ATPase and processivity of the RecB helicase and contributes to recognition of the Chi site.</text>
</comment>
<dbReference type="SUPFAM" id="SSF52540">
    <property type="entry name" value="P-loop containing nucleoside triphosphate hydrolases"/>
    <property type="match status" value="2"/>
</dbReference>
<dbReference type="AlphaFoldDB" id="A0A848F9N5"/>
<evidence type="ECO:0000313" key="13">
    <source>
        <dbReference type="EMBL" id="NML14940.1"/>
    </source>
</evidence>
<keyword evidence="1 10" id="KW-0540">Nuclease</keyword>
<proteinExistence type="inferred from homology"/>
<dbReference type="PANTHER" id="PTHR30591:SF1">
    <property type="entry name" value="RECBCD ENZYME SUBUNIT RECC"/>
    <property type="match status" value="1"/>
</dbReference>
<dbReference type="PIRSF" id="PIRSF000980">
    <property type="entry name" value="RecC"/>
    <property type="match status" value="1"/>
</dbReference>
<gene>
    <name evidence="10 13" type="primary">recC</name>
    <name evidence="13" type="ORF">HHL10_08120</name>
</gene>
<dbReference type="Pfam" id="PF17946">
    <property type="entry name" value="RecC_C"/>
    <property type="match status" value="1"/>
</dbReference>
<comment type="subunit">
    <text evidence="10">Heterotrimer of RecB, RecC and RecD. All subunits contribute to DNA-binding.</text>
</comment>
<evidence type="ECO:0000256" key="3">
    <source>
        <dbReference type="ARBA" id="ARBA00022763"/>
    </source>
</evidence>
<dbReference type="EMBL" id="JABBFW010000004">
    <property type="protein sequence ID" value="NML14940.1"/>
    <property type="molecule type" value="Genomic_DNA"/>
</dbReference>
<dbReference type="Proteomes" id="UP000574067">
    <property type="component" value="Unassembled WGS sequence"/>
</dbReference>
<keyword evidence="7 10" id="KW-0067">ATP-binding</keyword>
<organism evidence="13 14">
    <name type="scientific">Azohydromonas caseinilytica</name>
    <dbReference type="NCBI Taxonomy" id="2728836"/>
    <lineage>
        <taxon>Bacteria</taxon>
        <taxon>Pseudomonadati</taxon>
        <taxon>Pseudomonadota</taxon>
        <taxon>Betaproteobacteria</taxon>
        <taxon>Burkholderiales</taxon>
        <taxon>Sphaerotilaceae</taxon>
        <taxon>Azohydromonas</taxon>
    </lineage>
</organism>